<comment type="subcellular location">
    <subcellularLocation>
        <location evidence="1">Cell membrane</location>
        <topology evidence="1">Multi-pass membrane protein</topology>
    </subcellularLocation>
</comment>
<dbReference type="Pfam" id="PF00892">
    <property type="entry name" value="EamA"/>
    <property type="match status" value="2"/>
</dbReference>
<feature type="transmembrane region" description="Helical" evidence="7">
    <location>
        <begin position="166"/>
        <end position="186"/>
    </location>
</feature>
<protein>
    <submittedName>
        <fullName evidence="9">EamA family transporter</fullName>
    </submittedName>
</protein>
<evidence type="ECO:0000256" key="4">
    <source>
        <dbReference type="ARBA" id="ARBA00022692"/>
    </source>
</evidence>
<dbReference type="SUPFAM" id="SSF103481">
    <property type="entry name" value="Multidrug resistance efflux transporter EmrE"/>
    <property type="match status" value="2"/>
</dbReference>
<dbReference type="InterPro" id="IPR037185">
    <property type="entry name" value="EmrE-like"/>
</dbReference>
<dbReference type="SMR" id="A0A1W6WXC3"/>
<reference evidence="9 10" key="1">
    <citation type="submission" date="2017-04" db="EMBL/GenBank/DDBJ databases">
        <title>Complete Genome Sequence of Bacillus thuringiensis type Strain ATCC 10792.</title>
        <authorList>
            <person name="Oh D.-H."/>
            <person name="Park B.-J."/>
            <person name="Shuai W."/>
            <person name="Chelliah R."/>
        </authorList>
    </citation>
    <scope>NUCLEOTIDE SEQUENCE [LARGE SCALE GENOMIC DNA]</scope>
    <source>
        <strain evidence="9 10">ATCC 10792</strain>
        <plasmid evidence="9 10">poh1</plasmid>
    </source>
</reference>
<feature type="transmembrane region" description="Helical" evidence="7">
    <location>
        <begin position="16"/>
        <end position="35"/>
    </location>
</feature>
<evidence type="ECO:0000256" key="2">
    <source>
        <dbReference type="ARBA" id="ARBA00007362"/>
    </source>
</evidence>
<keyword evidence="9" id="KW-0614">Plasmid</keyword>
<dbReference type="GO" id="GO:0005886">
    <property type="term" value="C:plasma membrane"/>
    <property type="evidence" value="ECO:0007669"/>
    <property type="project" value="UniProtKB-SubCell"/>
</dbReference>
<gene>
    <name evidence="9" type="ORF">CAB88_29875</name>
</gene>
<dbReference type="PANTHER" id="PTHR32322:SF18">
    <property type="entry name" value="S-ADENOSYLMETHIONINE_S-ADENOSYLHOMOCYSTEINE TRANSPORTER"/>
    <property type="match status" value="1"/>
</dbReference>
<keyword evidence="10" id="KW-1185">Reference proteome</keyword>
<name>A0A1W6WXC3_BACTU</name>
<dbReference type="PANTHER" id="PTHR32322">
    <property type="entry name" value="INNER MEMBRANE TRANSPORTER"/>
    <property type="match status" value="1"/>
</dbReference>
<evidence type="ECO:0000313" key="10">
    <source>
        <dbReference type="Proteomes" id="UP000194143"/>
    </source>
</evidence>
<evidence type="ECO:0000256" key="3">
    <source>
        <dbReference type="ARBA" id="ARBA00022475"/>
    </source>
</evidence>
<evidence type="ECO:0000256" key="1">
    <source>
        <dbReference type="ARBA" id="ARBA00004651"/>
    </source>
</evidence>
<organism evidence="9 10">
    <name type="scientific">Bacillus thuringiensis</name>
    <dbReference type="NCBI Taxonomy" id="1428"/>
    <lineage>
        <taxon>Bacteria</taxon>
        <taxon>Bacillati</taxon>
        <taxon>Bacillota</taxon>
        <taxon>Bacilli</taxon>
        <taxon>Bacillales</taxon>
        <taxon>Bacillaceae</taxon>
        <taxon>Bacillus</taxon>
        <taxon>Bacillus cereus group</taxon>
    </lineage>
</organism>
<accession>A0A1W6WXC3</accession>
<sequence>MEVFYLNKVNKNRIKGMIMVVIGASLWGLSGTVAQQLFQYNGITTEWLVTIRLLISGVTLLLISLFSKNKLEIVAIWKNKYDATKLIIFGIFGMLGVQYTYFASISEGNAAVATILQYLAPIFITFYLIIKFRALPTKIDVLAITFATLGTFLLLTNGSINNLTVSIPAIVWGVLSGLSLAFYTLYSKTLLDKWSSAVLVGWGMIIGGIGVTIVHYFSKKEIIFLKSIENIDLNTLYLIAFVVIFGTLIAFYLFLDSIRYISPKETTLLGCTEPLASIVSSVVILHIPFLFFQIIGAICIIIVVILLSRKPVEKQKNINVLTNENLNVHPK</sequence>
<comment type="similarity">
    <text evidence="2">Belongs to the EamA transporter family.</text>
</comment>
<feature type="transmembrane region" description="Helical" evidence="7">
    <location>
        <begin position="86"/>
        <end position="104"/>
    </location>
</feature>
<feature type="transmembrane region" description="Helical" evidence="7">
    <location>
        <begin position="198"/>
        <end position="217"/>
    </location>
</feature>
<evidence type="ECO:0000259" key="8">
    <source>
        <dbReference type="Pfam" id="PF00892"/>
    </source>
</evidence>
<geneLocation type="plasmid" evidence="9 10">
    <name>poh1</name>
</geneLocation>
<keyword evidence="6 7" id="KW-0472">Membrane</keyword>
<dbReference type="AlphaFoldDB" id="A0A1W6WXC3"/>
<evidence type="ECO:0000313" key="9">
    <source>
        <dbReference type="EMBL" id="ARP61235.1"/>
    </source>
</evidence>
<evidence type="ECO:0000256" key="5">
    <source>
        <dbReference type="ARBA" id="ARBA00022989"/>
    </source>
</evidence>
<dbReference type="InterPro" id="IPR050638">
    <property type="entry name" value="AA-Vitamin_Transporters"/>
</dbReference>
<dbReference type="RefSeq" id="WP_003275049.1">
    <property type="nucleotide sequence ID" value="NZ_CP021062.1"/>
</dbReference>
<feature type="transmembrane region" description="Helical" evidence="7">
    <location>
        <begin position="237"/>
        <end position="255"/>
    </location>
</feature>
<feature type="transmembrane region" description="Helical" evidence="7">
    <location>
        <begin position="267"/>
        <end position="284"/>
    </location>
</feature>
<keyword evidence="4 7" id="KW-0812">Transmembrane</keyword>
<feature type="transmembrane region" description="Helical" evidence="7">
    <location>
        <begin position="47"/>
        <end position="66"/>
    </location>
</feature>
<feature type="transmembrane region" description="Helical" evidence="7">
    <location>
        <begin position="110"/>
        <end position="129"/>
    </location>
</feature>
<feature type="domain" description="EamA" evidence="8">
    <location>
        <begin position="169"/>
        <end position="308"/>
    </location>
</feature>
<feature type="transmembrane region" description="Helical" evidence="7">
    <location>
        <begin position="141"/>
        <end position="160"/>
    </location>
</feature>
<feature type="domain" description="EamA" evidence="8">
    <location>
        <begin position="15"/>
        <end position="155"/>
    </location>
</feature>
<feature type="transmembrane region" description="Helical" evidence="7">
    <location>
        <begin position="290"/>
        <end position="308"/>
    </location>
</feature>
<evidence type="ECO:0000256" key="7">
    <source>
        <dbReference type="SAM" id="Phobius"/>
    </source>
</evidence>
<proteinExistence type="inferred from homology"/>
<dbReference type="EMBL" id="CP021062">
    <property type="protein sequence ID" value="ARP61235.1"/>
    <property type="molecule type" value="Genomic_DNA"/>
</dbReference>
<keyword evidence="5 7" id="KW-1133">Transmembrane helix</keyword>
<dbReference type="InterPro" id="IPR000620">
    <property type="entry name" value="EamA_dom"/>
</dbReference>
<dbReference type="GeneID" id="67470486"/>
<dbReference type="Proteomes" id="UP000194143">
    <property type="component" value="Plasmid poh1"/>
</dbReference>
<keyword evidence="3" id="KW-1003">Cell membrane</keyword>
<evidence type="ECO:0000256" key="6">
    <source>
        <dbReference type="ARBA" id="ARBA00023136"/>
    </source>
</evidence>